<keyword evidence="18" id="KW-1185">Reference proteome</keyword>
<evidence type="ECO:0000256" key="13">
    <source>
        <dbReference type="ARBA" id="ARBA00023207"/>
    </source>
</evidence>
<evidence type="ECO:0000256" key="16">
    <source>
        <dbReference type="RuleBase" id="RU003519"/>
    </source>
</evidence>
<evidence type="ECO:0000313" key="18">
    <source>
        <dbReference type="Proteomes" id="UP001488805"/>
    </source>
</evidence>
<dbReference type="EMBL" id="JBCEZU010000023">
    <property type="protein sequence ID" value="KAK9539160.1"/>
    <property type="molecule type" value="Genomic_DNA"/>
</dbReference>
<evidence type="ECO:0000256" key="14">
    <source>
        <dbReference type="ARBA" id="ARBA00023288"/>
    </source>
</evidence>
<dbReference type="GO" id="GO:0098552">
    <property type="term" value="C:side of membrane"/>
    <property type="evidence" value="ECO:0007669"/>
    <property type="project" value="UniProtKB-KW"/>
</dbReference>
<keyword evidence="12" id="KW-0325">Glycoprotein</keyword>
<dbReference type="GO" id="GO:0005886">
    <property type="term" value="C:plasma membrane"/>
    <property type="evidence" value="ECO:0007669"/>
    <property type="project" value="UniProtKB-SubCell"/>
</dbReference>
<comment type="caution">
    <text evidence="17">The sequence shown here is derived from an EMBL/GenBank/DDBJ whole genome shotgun (WGS) entry which is preliminary data.</text>
</comment>
<evidence type="ECO:0000256" key="9">
    <source>
        <dbReference type="ARBA" id="ARBA00022974"/>
    </source>
</evidence>
<dbReference type="InterPro" id="IPR001863">
    <property type="entry name" value="Glypican"/>
</dbReference>
<dbReference type="AlphaFoldDB" id="A0AAW1FY51"/>
<dbReference type="Proteomes" id="UP001488805">
    <property type="component" value="Unassembled WGS sequence"/>
</dbReference>
<evidence type="ECO:0000256" key="7">
    <source>
        <dbReference type="ARBA" id="ARBA00022622"/>
    </source>
</evidence>
<evidence type="ECO:0000256" key="3">
    <source>
        <dbReference type="ARBA" id="ARBA00010260"/>
    </source>
</evidence>
<organism evidence="17 18">
    <name type="scientific">Zoarces viviparus</name>
    <name type="common">Viviparous eelpout</name>
    <name type="synonym">Blennius viviparus</name>
    <dbReference type="NCBI Taxonomy" id="48416"/>
    <lineage>
        <taxon>Eukaryota</taxon>
        <taxon>Metazoa</taxon>
        <taxon>Chordata</taxon>
        <taxon>Craniata</taxon>
        <taxon>Vertebrata</taxon>
        <taxon>Euteleostomi</taxon>
        <taxon>Actinopterygii</taxon>
        <taxon>Neopterygii</taxon>
        <taxon>Teleostei</taxon>
        <taxon>Neoteleostei</taxon>
        <taxon>Acanthomorphata</taxon>
        <taxon>Eupercaria</taxon>
        <taxon>Perciformes</taxon>
        <taxon>Cottioidei</taxon>
        <taxon>Zoarcales</taxon>
        <taxon>Zoarcidae</taxon>
        <taxon>Zoarcinae</taxon>
        <taxon>Zoarces</taxon>
    </lineage>
</organism>
<evidence type="ECO:0000256" key="12">
    <source>
        <dbReference type="ARBA" id="ARBA00023180"/>
    </source>
</evidence>
<keyword evidence="8" id="KW-0732">Signal</keyword>
<dbReference type="PROSITE" id="PS01207">
    <property type="entry name" value="GLYPICAN"/>
    <property type="match status" value="1"/>
</dbReference>
<evidence type="ECO:0000256" key="11">
    <source>
        <dbReference type="ARBA" id="ARBA00023157"/>
    </source>
</evidence>
<accession>A0AAW1FY51</accession>
<dbReference type="GO" id="GO:0045202">
    <property type="term" value="C:synapse"/>
    <property type="evidence" value="ECO:0007669"/>
    <property type="project" value="TreeGrafter"/>
</dbReference>
<comment type="subcellular location">
    <subcellularLocation>
        <location evidence="2 16">Cell membrane</location>
        <topology evidence="2 16">Lipid-anchor</topology>
        <topology evidence="2 16">GPI-anchor</topology>
    </subcellularLocation>
    <subcellularLocation>
        <location evidence="1">Secreted</location>
        <location evidence="1">Extracellular space</location>
    </subcellularLocation>
</comment>
<keyword evidence="6" id="KW-0964">Secreted</keyword>
<comment type="function">
    <text evidence="16">Cell surface proteoglycan.</text>
</comment>
<evidence type="ECO:0000256" key="5">
    <source>
        <dbReference type="ARBA" id="ARBA00022475"/>
    </source>
</evidence>
<dbReference type="Pfam" id="PF01153">
    <property type="entry name" value="Glypican"/>
    <property type="match status" value="1"/>
</dbReference>
<dbReference type="GO" id="GO:1905475">
    <property type="term" value="P:regulation of protein localization to membrane"/>
    <property type="evidence" value="ECO:0007669"/>
    <property type="project" value="TreeGrafter"/>
</dbReference>
<name>A0AAW1FY51_ZOAVI</name>
<protein>
    <recommendedName>
        <fullName evidence="4">Glypican-1</fullName>
    </recommendedName>
</protein>
<gene>
    <name evidence="17" type="ORF">VZT92_004285</name>
</gene>
<evidence type="ECO:0000256" key="1">
    <source>
        <dbReference type="ARBA" id="ARBA00004239"/>
    </source>
</evidence>
<dbReference type="GO" id="GO:0016477">
    <property type="term" value="P:cell migration"/>
    <property type="evidence" value="ECO:0007669"/>
    <property type="project" value="TreeGrafter"/>
</dbReference>
<proteinExistence type="inferred from homology"/>
<keyword evidence="14 16" id="KW-0449">Lipoprotein</keyword>
<evidence type="ECO:0000256" key="6">
    <source>
        <dbReference type="ARBA" id="ARBA00022525"/>
    </source>
</evidence>
<dbReference type="GO" id="GO:0017134">
    <property type="term" value="F:fibroblast growth factor binding"/>
    <property type="evidence" value="ECO:0007669"/>
    <property type="project" value="TreeGrafter"/>
</dbReference>
<evidence type="ECO:0000256" key="10">
    <source>
        <dbReference type="ARBA" id="ARBA00023136"/>
    </source>
</evidence>
<keyword evidence="7 16" id="KW-0336">GPI-anchor</keyword>
<keyword evidence="5" id="KW-1003">Cell membrane</keyword>
<dbReference type="PANTHER" id="PTHR10822">
    <property type="entry name" value="GLYPICAN"/>
    <property type="match status" value="1"/>
</dbReference>
<sequence length="519" mass="58188">MGDDAVLLLRCSHFHRVLHILPGEHLRICPQGYTCCTSGMEDNLVTLSRREIEGLLKEAGRSLQTSLTGQYKAFDGYFLEMLNRSANSLQETFTASYGLLYIQNSQVFSDLYADLRQYYRGSRVNLEEVLNEFWARLLEKLFFQANKQYSIDEDYLECVSKQIETLRPFGETPRVMKTMVTRTFVAARSFVQGLAVSGDVVRKVSQVQLSLDCMRAMMRMTYCPHCRGMPSARPCANYCSNVMKGCLANQADLNTEWRHLAETLMQVAGSFHGTFGVDSMFLSLPSRISDAMATMMENMETTNSKLFQACGDIRGGGASSTGVDDMKRGKVTSEDRLETSSNTMFKLVSDVTARLRDMQPYWVSLPSILCSDRVATGTGAEDKCWNGMNRARYLPEVMGDGLASQINNPEVEIDITKPDMTIRQQIMELKIMTHRLRNALNGQDVDFQDTSDDVSGSGSGMCADNTCSRGPRLVVPMTDRPTFYPMPPENKKVKSSSSGQNLPCITIHLLPLLILLLRR</sequence>
<evidence type="ECO:0000256" key="15">
    <source>
        <dbReference type="RuleBase" id="RU003518"/>
    </source>
</evidence>
<evidence type="ECO:0000256" key="8">
    <source>
        <dbReference type="ARBA" id="ARBA00022729"/>
    </source>
</evidence>
<dbReference type="GO" id="GO:0009986">
    <property type="term" value="C:cell surface"/>
    <property type="evidence" value="ECO:0007669"/>
    <property type="project" value="TreeGrafter"/>
</dbReference>
<dbReference type="PANTHER" id="PTHR10822:SF8">
    <property type="entry name" value="GLYPICAN-1"/>
    <property type="match status" value="1"/>
</dbReference>
<keyword evidence="13 16" id="KW-0357">Heparan sulfate</keyword>
<reference evidence="17 18" key="1">
    <citation type="journal article" date="2024" name="Genome Biol. Evol.">
        <title>Chromosome-level genome assembly of the viviparous eelpout Zoarces viviparus.</title>
        <authorList>
            <person name="Fuhrmann N."/>
            <person name="Brasseur M.V."/>
            <person name="Bakowski C.E."/>
            <person name="Podsiadlowski L."/>
            <person name="Prost S."/>
            <person name="Krehenwinkel H."/>
            <person name="Mayer C."/>
        </authorList>
    </citation>
    <scope>NUCLEOTIDE SEQUENCE [LARGE SCALE GENOMIC DNA]</scope>
    <source>
        <strain evidence="17">NO-MEL_2022_Ind0_liver</strain>
    </source>
</reference>
<comment type="similarity">
    <text evidence="3 15">Belongs to the glypican family.</text>
</comment>
<evidence type="ECO:0000256" key="2">
    <source>
        <dbReference type="ARBA" id="ARBA00004609"/>
    </source>
</evidence>
<keyword evidence="11" id="KW-1015">Disulfide bond</keyword>
<evidence type="ECO:0000256" key="4">
    <source>
        <dbReference type="ARBA" id="ARBA00014714"/>
    </source>
</evidence>
<dbReference type="GO" id="GO:0005576">
    <property type="term" value="C:extracellular region"/>
    <property type="evidence" value="ECO:0007669"/>
    <property type="project" value="UniProtKB-SubCell"/>
</dbReference>
<evidence type="ECO:0000313" key="17">
    <source>
        <dbReference type="EMBL" id="KAK9539160.1"/>
    </source>
</evidence>
<keyword evidence="10 16" id="KW-0472">Membrane</keyword>
<keyword evidence="9 16" id="KW-0654">Proteoglycan</keyword>
<dbReference type="GO" id="GO:0040037">
    <property type="term" value="P:negative regulation of fibroblast growth factor receptor signaling pathway"/>
    <property type="evidence" value="ECO:0007669"/>
    <property type="project" value="TreeGrafter"/>
</dbReference>
<dbReference type="InterPro" id="IPR019803">
    <property type="entry name" value="Glypican_CS"/>
</dbReference>